<dbReference type="SUPFAM" id="SSF51735">
    <property type="entry name" value="NAD(P)-binding Rossmann-fold domains"/>
    <property type="match status" value="1"/>
</dbReference>
<gene>
    <name evidence="6" type="ORF">UFOPK4175_00269</name>
</gene>
<dbReference type="Pfam" id="PF14833">
    <property type="entry name" value="NAD_binding_11"/>
    <property type="match status" value="1"/>
</dbReference>
<evidence type="ECO:0000259" key="5">
    <source>
        <dbReference type="Pfam" id="PF14833"/>
    </source>
</evidence>
<proteinExistence type="inferred from homology"/>
<dbReference type="InterPro" id="IPR029154">
    <property type="entry name" value="HIBADH-like_NADP-bd"/>
</dbReference>
<dbReference type="AlphaFoldDB" id="A0A6J7RNE7"/>
<dbReference type="Gene3D" id="3.40.50.720">
    <property type="entry name" value="NAD(P)-binding Rossmann-like Domain"/>
    <property type="match status" value="1"/>
</dbReference>
<keyword evidence="2" id="KW-0560">Oxidoreductase</keyword>
<reference evidence="6" key="1">
    <citation type="submission" date="2020-05" db="EMBL/GenBank/DDBJ databases">
        <authorList>
            <person name="Chiriac C."/>
            <person name="Salcher M."/>
            <person name="Ghai R."/>
            <person name="Kavagutti S V."/>
        </authorList>
    </citation>
    <scope>NUCLEOTIDE SEQUENCE</scope>
</reference>
<dbReference type="InterPro" id="IPR013328">
    <property type="entry name" value="6PGD_dom2"/>
</dbReference>
<evidence type="ECO:0000256" key="1">
    <source>
        <dbReference type="ARBA" id="ARBA00009080"/>
    </source>
</evidence>
<dbReference type="InterPro" id="IPR002204">
    <property type="entry name" value="3-OH-isobutyrate_DH-rel_CS"/>
</dbReference>
<dbReference type="InterPro" id="IPR006115">
    <property type="entry name" value="6PGDH_NADP-bd"/>
</dbReference>
<organism evidence="6">
    <name type="scientific">freshwater metagenome</name>
    <dbReference type="NCBI Taxonomy" id="449393"/>
    <lineage>
        <taxon>unclassified sequences</taxon>
        <taxon>metagenomes</taxon>
        <taxon>ecological metagenomes</taxon>
    </lineage>
</organism>
<dbReference type="PROSITE" id="PS00895">
    <property type="entry name" value="3_HYDROXYISOBUT_DH"/>
    <property type="match status" value="1"/>
</dbReference>
<evidence type="ECO:0000313" key="6">
    <source>
        <dbReference type="EMBL" id="CAB5030493.1"/>
    </source>
</evidence>
<dbReference type="GO" id="GO:0016491">
    <property type="term" value="F:oxidoreductase activity"/>
    <property type="evidence" value="ECO:0007669"/>
    <property type="project" value="UniProtKB-KW"/>
</dbReference>
<feature type="domain" description="6-phosphogluconate dehydrogenase NADP-binding" evidence="4">
    <location>
        <begin position="5"/>
        <end position="165"/>
    </location>
</feature>
<dbReference type="InterPro" id="IPR036291">
    <property type="entry name" value="NAD(P)-bd_dom_sf"/>
</dbReference>
<dbReference type="Gene3D" id="1.10.1040.10">
    <property type="entry name" value="N-(1-d-carboxylethyl)-l-norvaline Dehydrogenase, domain 2"/>
    <property type="match status" value="1"/>
</dbReference>
<keyword evidence="3" id="KW-0520">NAD</keyword>
<dbReference type="PIRSF" id="PIRSF000103">
    <property type="entry name" value="HIBADH"/>
    <property type="match status" value="1"/>
</dbReference>
<feature type="domain" description="3-hydroxyisobutyrate dehydrogenase-like NAD-binding" evidence="5">
    <location>
        <begin position="168"/>
        <end position="287"/>
    </location>
</feature>
<evidence type="ECO:0000256" key="3">
    <source>
        <dbReference type="ARBA" id="ARBA00023027"/>
    </source>
</evidence>
<dbReference type="GO" id="GO:0050661">
    <property type="term" value="F:NADP binding"/>
    <property type="evidence" value="ECO:0007669"/>
    <property type="project" value="InterPro"/>
</dbReference>
<dbReference type="SUPFAM" id="SSF48179">
    <property type="entry name" value="6-phosphogluconate dehydrogenase C-terminal domain-like"/>
    <property type="match status" value="1"/>
</dbReference>
<dbReference type="Pfam" id="PF03446">
    <property type="entry name" value="NAD_binding_2"/>
    <property type="match status" value="1"/>
</dbReference>
<sequence length="296" mass="30543">MTRERIGFIGLGIMGSRMAANLAAAGFELTVWNRTTATAEAFAAEHGVGVAATPAELAAASDVVIKIVVNGEQVEEILFGEQGVVAGGREGMLCIDMSTIAPQMALSLGERLGEHGIAFIDAPVTGSSPGAEAGTLTIMAGGSKADLQRADPIFDVLGAKTVHCGALGQGQTIKVITNAIAASNAAVLAQALIVARSAGVDLEALTAVIDGGAADSRMAQLKAKPMIDRQYDTLFRLDHMIKDVDLALELAAAEGIPFDYAARTRELMAEASAEGFGEVDFAALFEALQARADEAQ</sequence>
<dbReference type="InterPro" id="IPR015815">
    <property type="entry name" value="HIBADH-related"/>
</dbReference>
<dbReference type="InterPro" id="IPR008927">
    <property type="entry name" value="6-PGluconate_DH-like_C_sf"/>
</dbReference>
<dbReference type="PANTHER" id="PTHR43060:SF15">
    <property type="entry name" value="3-HYDROXYISOBUTYRATE DEHYDROGENASE-LIKE 1, MITOCHONDRIAL-RELATED"/>
    <property type="match status" value="1"/>
</dbReference>
<evidence type="ECO:0000259" key="4">
    <source>
        <dbReference type="Pfam" id="PF03446"/>
    </source>
</evidence>
<comment type="similarity">
    <text evidence="1">Belongs to the HIBADH-related family.</text>
</comment>
<evidence type="ECO:0000256" key="2">
    <source>
        <dbReference type="ARBA" id="ARBA00023002"/>
    </source>
</evidence>
<dbReference type="PANTHER" id="PTHR43060">
    <property type="entry name" value="3-HYDROXYISOBUTYRATE DEHYDROGENASE-LIKE 1, MITOCHONDRIAL-RELATED"/>
    <property type="match status" value="1"/>
</dbReference>
<protein>
    <submittedName>
        <fullName evidence="6">Unannotated protein</fullName>
    </submittedName>
</protein>
<dbReference type="EMBL" id="CAFBPX010000029">
    <property type="protein sequence ID" value="CAB5030493.1"/>
    <property type="molecule type" value="Genomic_DNA"/>
</dbReference>
<name>A0A6J7RNE7_9ZZZZ</name>
<accession>A0A6J7RNE7</accession>
<dbReference type="GO" id="GO:0051287">
    <property type="term" value="F:NAD binding"/>
    <property type="evidence" value="ECO:0007669"/>
    <property type="project" value="InterPro"/>
</dbReference>